<reference evidence="1 2" key="1">
    <citation type="submission" date="2018-08" db="EMBL/GenBank/DDBJ databases">
        <title>A genome reference for cultivated species of the human gut microbiota.</title>
        <authorList>
            <person name="Zou Y."/>
            <person name="Xue W."/>
            <person name="Luo G."/>
        </authorList>
    </citation>
    <scope>NUCLEOTIDE SEQUENCE [LARGE SCALE GENOMIC DNA]</scope>
    <source>
        <strain evidence="1 2">OM05-15BH</strain>
    </source>
</reference>
<name>A0A3E5BAI1_9BACE</name>
<proteinExistence type="predicted"/>
<evidence type="ECO:0000313" key="2">
    <source>
        <dbReference type="Proteomes" id="UP000260983"/>
    </source>
</evidence>
<dbReference type="RefSeq" id="WP_117724472.1">
    <property type="nucleotide sequence ID" value="NZ_QSUL01000008.1"/>
</dbReference>
<sequence length="310" mass="35469">MAKKTSKRIDIFYVQSKLNVPETENVSLMTIAELLADRAVQIERHTVEKDYKLVIIPSTDPNLIIGYVQTILHYNLPPTIDDKGKTTSINTEGKRGLAYSNIFLFDKTKECIFYESNISGCNFNTFRQLLEQTYYLEDSGTKLYDITASLIFNINEYERICKMLAFSKIEFHILAPELIVNKLNDQSNPLLGTLKDAIRSGSRELTFIHKVERFAKNPLDNGRINKLVTWVKNKLLSDYSLRDCVKAVVVSGVDPDTDKSSKIDLLGQNIIGKINLEAKRSHGDLQINNKKKEIIREYERLKEQIMNLNG</sequence>
<dbReference type="EMBL" id="QSUL01000008">
    <property type="protein sequence ID" value="RGN34597.1"/>
    <property type="molecule type" value="Genomic_DNA"/>
</dbReference>
<gene>
    <name evidence="1" type="ORF">DXB65_12800</name>
</gene>
<protein>
    <submittedName>
        <fullName evidence="1">Uncharacterized protein</fullName>
    </submittedName>
</protein>
<dbReference type="AlphaFoldDB" id="A0A3E5BAI1"/>
<accession>A0A3E5BAI1</accession>
<evidence type="ECO:0000313" key="1">
    <source>
        <dbReference type="EMBL" id="RGN34597.1"/>
    </source>
</evidence>
<organism evidence="1 2">
    <name type="scientific">Bacteroides oleiciplenus</name>
    <dbReference type="NCBI Taxonomy" id="626931"/>
    <lineage>
        <taxon>Bacteria</taxon>
        <taxon>Pseudomonadati</taxon>
        <taxon>Bacteroidota</taxon>
        <taxon>Bacteroidia</taxon>
        <taxon>Bacteroidales</taxon>
        <taxon>Bacteroidaceae</taxon>
        <taxon>Bacteroides</taxon>
    </lineage>
</organism>
<comment type="caution">
    <text evidence="1">The sequence shown here is derived from an EMBL/GenBank/DDBJ whole genome shotgun (WGS) entry which is preliminary data.</text>
</comment>
<dbReference type="Proteomes" id="UP000260983">
    <property type="component" value="Unassembled WGS sequence"/>
</dbReference>